<gene>
    <name evidence="2" type="ORF">UFOPK1835_01834</name>
</gene>
<reference evidence="2" key="1">
    <citation type="submission" date="2020-05" db="EMBL/GenBank/DDBJ databases">
        <authorList>
            <person name="Chiriac C."/>
            <person name="Salcher M."/>
            <person name="Ghai R."/>
            <person name="Kavagutti S V."/>
        </authorList>
    </citation>
    <scope>NUCLEOTIDE SEQUENCE</scope>
</reference>
<name>A0A6J6I5F4_9ZZZZ</name>
<organism evidence="2">
    <name type="scientific">freshwater metagenome</name>
    <dbReference type="NCBI Taxonomy" id="449393"/>
    <lineage>
        <taxon>unclassified sequences</taxon>
        <taxon>metagenomes</taxon>
        <taxon>ecological metagenomes</taxon>
    </lineage>
</organism>
<accession>A0A6J6I5F4</accession>
<keyword evidence="1" id="KW-1133">Transmembrane helix</keyword>
<keyword evidence="1" id="KW-0812">Transmembrane</keyword>
<dbReference type="EMBL" id="CAEZUP010000106">
    <property type="protein sequence ID" value="CAB4621682.1"/>
    <property type="molecule type" value="Genomic_DNA"/>
</dbReference>
<protein>
    <submittedName>
        <fullName evidence="2">Unannotated protein</fullName>
    </submittedName>
</protein>
<proteinExistence type="predicted"/>
<keyword evidence="1" id="KW-0472">Membrane</keyword>
<evidence type="ECO:0000313" key="2">
    <source>
        <dbReference type="EMBL" id="CAB4621682.1"/>
    </source>
</evidence>
<sequence>MIYVTSNTALIAAGATWPALVVGIAIVVAICLWGMFRSGSIADRARSDDDAQNESGTD</sequence>
<dbReference type="AlphaFoldDB" id="A0A6J6I5F4"/>
<evidence type="ECO:0000256" key="1">
    <source>
        <dbReference type="SAM" id="Phobius"/>
    </source>
</evidence>
<feature type="transmembrane region" description="Helical" evidence="1">
    <location>
        <begin position="15"/>
        <end position="36"/>
    </location>
</feature>